<evidence type="ECO:0000256" key="7">
    <source>
        <dbReference type="SAM" id="Coils"/>
    </source>
</evidence>
<proteinExistence type="predicted"/>
<feature type="coiled-coil region" evidence="7">
    <location>
        <begin position="162"/>
        <end position="213"/>
    </location>
</feature>
<dbReference type="InterPro" id="IPR036097">
    <property type="entry name" value="HisK_dim/P_sf"/>
</dbReference>
<evidence type="ECO:0000259" key="8">
    <source>
        <dbReference type="PROSITE" id="PS50109"/>
    </source>
</evidence>
<dbReference type="CDD" id="cd16922">
    <property type="entry name" value="HATPase_EvgS-ArcB-TorS-like"/>
    <property type="match status" value="1"/>
</dbReference>
<keyword evidence="7" id="KW-0175">Coiled coil</keyword>
<evidence type="ECO:0000256" key="6">
    <source>
        <dbReference type="PROSITE-ProRule" id="PRU00169"/>
    </source>
</evidence>
<dbReference type="PROSITE" id="PS50110">
    <property type="entry name" value="RESPONSE_REGULATORY"/>
    <property type="match status" value="1"/>
</dbReference>
<evidence type="ECO:0000256" key="1">
    <source>
        <dbReference type="ARBA" id="ARBA00000085"/>
    </source>
</evidence>
<dbReference type="SUPFAM" id="SSF55874">
    <property type="entry name" value="ATPase domain of HSP90 chaperone/DNA topoisomerase II/histidine kinase"/>
    <property type="match status" value="1"/>
</dbReference>
<dbReference type="Pfam" id="PF02518">
    <property type="entry name" value="HATPase_c"/>
    <property type="match status" value="1"/>
</dbReference>
<dbReference type="STRING" id="1257118.L8GLG3"/>
<dbReference type="GeneID" id="14914375"/>
<dbReference type="InterPro" id="IPR003594">
    <property type="entry name" value="HATPase_dom"/>
</dbReference>
<dbReference type="InterPro" id="IPR003661">
    <property type="entry name" value="HisK_dim/P_dom"/>
</dbReference>
<dbReference type="CDD" id="cd17546">
    <property type="entry name" value="REC_hyHK_CKI1_RcsC-like"/>
    <property type="match status" value="1"/>
</dbReference>
<dbReference type="GO" id="GO:0000155">
    <property type="term" value="F:phosphorelay sensor kinase activity"/>
    <property type="evidence" value="ECO:0007669"/>
    <property type="project" value="InterPro"/>
</dbReference>
<keyword evidence="11" id="KW-1185">Reference proteome</keyword>
<dbReference type="PANTHER" id="PTHR43047">
    <property type="entry name" value="TWO-COMPONENT HISTIDINE PROTEIN KINASE"/>
    <property type="match status" value="1"/>
</dbReference>
<gene>
    <name evidence="10" type="ORF">ACA1_077310</name>
</gene>
<evidence type="ECO:0000259" key="9">
    <source>
        <dbReference type="PROSITE" id="PS50110"/>
    </source>
</evidence>
<sequence>MTTKSTTSARTQGQRTTTFYTDPADLCRAVCQFAAEGIGQGAGVVVVARRLHRKGIERALAERGVDVAACHASGQLSMPDADTVLRDFLAEGGMPDPGRFWAIFGSLFENLWSQLAARQEQRGRPFSLLCGYAVGHFGCEEQTRAFLDLCGTHGRVVPAKSYETLREHHNSQQHLIARLQQQALALQAEVAHRRAVEAELQLAKERAEAANQAKSMFLAVISHELRTPLTAIVGYADLMLASSSSSSAAAGEMPASERGEIVEVISRNGRELVRLLNDVLDLSKVEAGSLQIDSVPFSPVELVSDVASVLRLQAREKQLSMRINIGPDVPARVLGDPSRLRQILVNLTSNAVKFTPAGGIIDMALRMRPPPVDSPPLLECIVRDTGCGMTPEHAQQLFQPFSQGETSASRQHGGAGLGLFLSRQLARLLGGDLVLAQTAPGQGTTFVATVPANTPTIIPDALEDQQAADGLALSRCELNDEQTMTSWSPPPDRQLQPIDCAAISVLVVDDNSVNRRLIQRVLQRLGYVDVACTANGLEALNHMTAHHCDLILMDLQMPMMGGHA</sequence>
<dbReference type="Pfam" id="PF14417">
    <property type="entry name" value="MEDS"/>
    <property type="match status" value="1"/>
</dbReference>
<dbReference type="SMART" id="SM00387">
    <property type="entry name" value="HATPase_c"/>
    <property type="match status" value="1"/>
</dbReference>
<dbReference type="Gene3D" id="1.10.287.130">
    <property type="match status" value="1"/>
</dbReference>
<dbReference type="InterPro" id="IPR011006">
    <property type="entry name" value="CheY-like_superfamily"/>
</dbReference>
<comment type="catalytic activity">
    <reaction evidence="1">
        <text>ATP + protein L-histidine = ADP + protein N-phospho-L-histidine.</text>
        <dbReference type="EC" id="2.7.13.3"/>
    </reaction>
</comment>
<dbReference type="Pfam" id="PF00512">
    <property type="entry name" value="HisKA"/>
    <property type="match status" value="1"/>
</dbReference>
<evidence type="ECO:0000256" key="4">
    <source>
        <dbReference type="ARBA" id="ARBA00022679"/>
    </source>
</evidence>
<dbReference type="FunFam" id="3.30.565.10:FF:000010">
    <property type="entry name" value="Sensor histidine kinase RcsC"/>
    <property type="match status" value="1"/>
</dbReference>
<feature type="non-terminal residue" evidence="10">
    <location>
        <position position="564"/>
    </location>
</feature>
<dbReference type="Gene3D" id="3.30.565.10">
    <property type="entry name" value="Histidine kinase-like ATPase, C-terminal domain"/>
    <property type="match status" value="1"/>
</dbReference>
<dbReference type="SMART" id="SM00388">
    <property type="entry name" value="HisKA"/>
    <property type="match status" value="1"/>
</dbReference>
<dbReference type="KEGG" id="acan:ACA1_077310"/>
<dbReference type="InterPro" id="IPR005467">
    <property type="entry name" value="His_kinase_dom"/>
</dbReference>
<feature type="modified residue" description="4-aspartylphosphate" evidence="6">
    <location>
        <position position="554"/>
    </location>
</feature>
<reference evidence="10 11" key="1">
    <citation type="journal article" date="2013" name="Genome Biol.">
        <title>Genome of Acanthamoeba castellanii highlights extensive lateral gene transfer and early evolution of tyrosine kinase signaling.</title>
        <authorList>
            <person name="Clarke M."/>
            <person name="Lohan A.J."/>
            <person name="Liu B."/>
            <person name="Lagkouvardos I."/>
            <person name="Roy S."/>
            <person name="Zafar N."/>
            <person name="Bertelli C."/>
            <person name="Schilde C."/>
            <person name="Kianianmomeni A."/>
            <person name="Burglin T.R."/>
            <person name="Frech C."/>
            <person name="Turcotte B."/>
            <person name="Kopec K.O."/>
            <person name="Synnott J.M."/>
            <person name="Choo C."/>
            <person name="Paponov I."/>
            <person name="Finkler A."/>
            <person name="Soon Heng Tan C."/>
            <person name="Hutchins A.P."/>
            <person name="Weinmeier T."/>
            <person name="Rattei T."/>
            <person name="Chu J.S."/>
            <person name="Gimenez G."/>
            <person name="Irimia M."/>
            <person name="Rigden D.J."/>
            <person name="Fitzpatrick D.A."/>
            <person name="Lorenzo-Morales J."/>
            <person name="Bateman A."/>
            <person name="Chiu C.H."/>
            <person name="Tang P."/>
            <person name="Hegemann P."/>
            <person name="Fromm H."/>
            <person name="Raoult D."/>
            <person name="Greub G."/>
            <person name="Miranda-Saavedra D."/>
            <person name="Chen N."/>
            <person name="Nash P."/>
            <person name="Ginger M.L."/>
            <person name="Horn M."/>
            <person name="Schaap P."/>
            <person name="Caler L."/>
            <person name="Loftus B."/>
        </authorList>
    </citation>
    <scope>NUCLEOTIDE SEQUENCE [LARGE SCALE GENOMIC DNA]</scope>
    <source>
        <strain evidence="10 11">Neff</strain>
    </source>
</reference>
<feature type="domain" description="Response regulatory" evidence="9">
    <location>
        <begin position="504"/>
        <end position="564"/>
    </location>
</feature>
<dbReference type="OrthoDB" id="10266508at2759"/>
<dbReference type="SUPFAM" id="SSF47384">
    <property type="entry name" value="Homodimeric domain of signal transducing histidine kinase"/>
    <property type="match status" value="1"/>
</dbReference>
<dbReference type="AlphaFoldDB" id="L8GLG3"/>
<dbReference type="PRINTS" id="PR00344">
    <property type="entry name" value="BCTRLSENSOR"/>
</dbReference>
<keyword evidence="5 10" id="KW-0418">Kinase</keyword>
<evidence type="ECO:0000313" key="10">
    <source>
        <dbReference type="EMBL" id="ELR13877.1"/>
    </source>
</evidence>
<feature type="domain" description="Histidine kinase" evidence="8">
    <location>
        <begin position="220"/>
        <end position="454"/>
    </location>
</feature>
<keyword evidence="4" id="KW-0808">Transferase</keyword>
<evidence type="ECO:0000256" key="5">
    <source>
        <dbReference type="ARBA" id="ARBA00022777"/>
    </source>
</evidence>
<dbReference type="RefSeq" id="XP_004335890.1">
    <property type="nucleotide sequence ID" value="XM_004335842.1"/>
</dbReference>
<dbReference type="VEuPathDB" id="AmoebaDB:ACA1_077310"/>
<dbReference type="EMBL" id="KB008074">
    <property type="protein sequence ID" value="ELR13877.1"/>
    <property type="molecule type" value="Genomic_DNA"/>
</dbReference>
<evidence type="ECO:0000256" key="3">
    <source>
        <dbReference type="ARBA" id="ARBA00022553"/>
    </source>
</evidence>
<dbReference type="Gene3D" id="3.40.50.2300">
    <property type="match status" value="1"/>
</dbReference>
<dbReference type="Proteomes" id="UP000011083">
    <property type="component" value="Unassembled WGS sequence"/>
</dbReference>
<accession>L8GLG3</accession>
<dbReference type="PANTHER" id="PTHR43047:SF64">
    <property type="entry name" value="HISTIDINE KINASE CONTAINING CHEY-HOMOLOGOUS RECEIVER DOMAIN AND PAS DOMAIN-RELATED"/>
    <property type="match status" value="1"/>
</dbReference>
<dbReference type="InterPro" id="IPR036890">
    <property type="entry name" value="HATPase_C_sf"/>
</dbReference>
<dbReference type="SUPFAM" id="SSF52172">
    <property type="entry name" value="CheY-like"/>
    <property type="match status" value="1"/>
</dbReference>
<dbReference type="CDD" id="cd00082">
    <property type="entry name" value="HisKA"/>
    <property type="match status" value="1"/>
</dbReference>
<dbReference type="PROSITE" id="PS50109">
    <property type="entry name" value="HIS_KIN"/>
    <property type="match status" value="1"/>
</dbReference>
<organism evidence="10 11">
    <name type="scientific">Acanthamoeba castellanii (strain ATCC 30010 / Neff)</name>
    <dbReference type="NCBI Taxonomy" id="1257118"/>
    <lineage>
        <taxon>Eukaryota</taxon>
        <taxon>Amoebozoa</taxon>
        <taxon>Discosea</taxon>
        <taxon>Longamoebia</taxon>
        <taxon>Centramoebida</taxon>
        <taxon>Acanthamoebidae</taxon>
        <taxon>Acanthamoeba</taxon>
    </lineage>
</organism>
<dbReference type="InterPro" id="IPR025847">
    <property type="entry name" value="MEDS_domain"/>
</dbReference>
<evidence type="ECO:0000256" key="2">
    <source>
        <dbReference type="ARBA" id="ARBA00012438"/>
    </source>
</evidence>
<dbReference type="Pfam" id="PF00072">
    <property type="entry name" value="Response_reg"/>
    <property type="match status" value="1"/>
</dbReference>
<name>L8GLG3_ACACF</name>
<keyword evidence="3 6" id="KW-0597">Phosphoprotein</keyword>
<dbReference type="EC" id="2.7.13.3" evidence="2"/>
<dbReference type="InterPro" id="IPR004358">
    <property type="entry name" value="Sig_transdc_His_kin-like_C"/>
</dbReference>
<dbReference type="InterPro" id="IPR001789">
    <property type="entry name" value="Sig_transdc_resp-reg_receiver"/>
</dbReference>
<protein>
    <recommendedName>
        <fullName evidence="2">histidine kinase</fullName>
        <ecNumber evidence="2">2.7.13.3</ecNumber>
    </recommendedName>
</protein>
<evidence type="ECO:0000313" key="11">
    <source>
        <dbReference type="Proteomes" id="UP000011083"/>
    </source>
</evidence>